<sequence>MREGDGLESQRARCEEFAKYRGYEIVEIFRDDASGSLVNRPAMKAMIAFLKARKEPHVVIIDDISRLARGLEAHLTLRNKIKQAGGILQSPTIDFAEEDSDSSLMEHVLASVSEHARAKIRETTRNRMRGRMMNGYWSFRAPIGYKFQRIAGHGNMLVPDEPVASLIKEIFEGYASGRFAGPAEIMRYLGNHPVWPRSRRETMTVERVLELLERVHYAGYLNYPEWGIHMQPAKHEGLISLATFNAVRDRLAGKAKLAARKDINLDFPLRGFVECDDCGQPFTACWTKGRNARYPYYLCQTKGCCSYGKSIKRDVMESEFERLLASLRPSPELYELAIEMFRDLWDARVASSQGNRGHLLSEAVRLEKQIEQLVDRIIIADSDSLVGAYEKRLRSLEAEKVEMKEKIANCGRPLSDFDTTYRTAMQFLENPCKIWTYGDLADKRATLKLTFEHRIRYNRNEGFRTAEAAVPFRIFNGLDGLDSDESEMVPLTGLEPVTPALRRPVRHGNKTQ</sequence>
<dbReference type="Gene3D" id="3.40.50.1390">
    <property type="entry name" value="Resolvase, N-terminal catalytic domain"/>
    <property type="match status" value="1"/>
</dbReference>
<dbReference type="InterPro" id="IPR025827">
    <property type="entry name" value="Zn_ribbon_recom_dom"/>
</dbReference>
<gene>
    <name evidence="4" type="ORF">ACFQ1E_15095</name>
</gene>
<proteinExistence type="predicted"/>
<organism evidence="4 5">
    <name type="scientific">Sphingomonas canadensis</name>
    <dbReference type="NCBI Taxonomy" id="1219257"/>
    <lineage>
        <taxon>Bacteria</taxon>
        <taxon>Pseudomonadati</taxon>
        <taxon>Pseudomonadota</taxon>
        <taxon>Alphaproteobacteria</taxon>
        <taxon>Sphingomonadales</taxon>
        <taxon>Sphingomonadaceae</taxon>
        <taxon>Sphingomonas</taxon>
    </lineage>
</organism>
<keyword evidence="1" id="KW-0175">Coiled coil</keyword>
<dbReference type="InterPro" id="IPR006119">
    <property type="entry name" value="Resolv_N"/>
</dbReference>
<feature type="coiled-coil region" evidence="1">
    <location>
        <begin position="356"/>
        <end position="406"/>
    </location>
</feature>
<dbReference type="PANTHER" id="PTHR30461">
    <property type="entry name" value="DNA-INVERTASE FROM LAMBDOID PROPHAGE"/>
    <property type="match status" value="1"/>
</dbReference>
<keyword evidence="5" id="KW-1185">Reference proteome</keyword>
<dbReference type="SUPFAM" id="SSF53041">
    <property type="entry name" value="Resolvase-like"/>
    <property type="match status" value="1"/>
</dbReference>
<evidence type="ECO:0000256" key="1">
    <source>
        <dbReference type="SAM" id="Coils"/>
    </source>
</evidence>
<dbReference type="PROSITE" id="PS51736">
    <property type="entry name" value="RECOMBINASES_3"/>
    <property type="match status" value="1"/>
</dbReference>
<feature type="domain" description="Recombinase" evidence="3">
    <location>
        <begin position="142"/>
        <end position="257"/>
    </location>
</feature>
<dbReference type="SMART" id="SM00857">
    <property type="entry name" value="Resolvase"/>
    <property type="match status" value="1"/>
</dbReference>
<evidence type="ECO:0000313" key="4">
    <source>
        <dbReference type="EMBL" id="MFD0947673.1"/>
    </source>
</evidence>
<dbReference type="InterPro" id="IPR050639">
    <property type="entry name" value="SSR_resolvase"/>
</dbReference>
<feature type="domain" description="Resolvase/invertase-type recombinase catalytic" evidence="2">
    <location>
        <begin position="1"/>
        <end position="135"/>
    </location>
</feature>
<dbReference type="Gene3D" id="3.90.1750.20">
    <property type="entry name" value="Putative Large Serine Recombinase, Chain B, Domain 2"/>
    <property type="match status" value="1"/>
</dbReference>
<dbReference type="InterPro" id="IPR036162">
    <property type="entry name" value="Resolvase-like_N_sf"/>
</dbReference>
<dbReference type="PROSITE" id="PS51737">
    <property type="entry name" value="RECOMBINASE_DNA_BIND"/>
    <property type="match status" value="1"/>
</dbReference>
<comment type="caution">
    <text evidence="4">The sequence shown here is derived from an EMBL/GenBank/DDBJ whole genome shotgun (WGS) entry which is preliminary data.</text>
</comment>
<reference evidence="5" key="1">
    <citation type="journal article" date="2019" name="Int. J. Syst. Evol. Microbiol.">
        <title>The Global Catalogue of Microorganisms (GCM) 10K type strain sequencing project: providing services to taxonomists for standard genome sequencing and annotation.</title>
        <authorList>
            <consortium name="The Broad Institute Genomics Platform"/>
            <consortium name="The Broad Institute Genome Sequencing Center for Infectious Disease"/>
            <person name="Wu L."/>
            <person name="Ma J."/>
        </authorList>
    </citation>
    <scope>NUCLEOTIDE SEQUENCE [LARGE SCALE GENOMIC DNA]</scope>
    <source>
        <strain evidence="5">CCUG 62982</strain>
    </source>
</reference>
<dbReference type="Proteomes" id="UP001596977">
    <property type="component" value="Unassembled WGS sequence"/>
</dbReference>
<dbReference type="Pfam" id="PF00239">
    <property type="entry name" value="Resolvase"/>
    <property type="match status" value="1"/>
</dbReference>
<dbReference type="PANTHER" id="PTHR30461:SF23">
    <property type="entry name" value="DNA RECOMBINASE-RELATED"/>
    <property type="match status" value="1"/>
</dbReference>
<dbReference type="Pfam" id="PF13408">
    <property type="entry name" value="Zn_ribbon_recom"/>
    <property type="match status" value="1"/>
</dbReference>
<dbReference type="Pfam" id="PF07508">
    <property type="entry name" value="Recombinase"/>
    <property type="match status" value="1"/>
</dbReference>
<protein>
    <submittedName>
        <fullName evidence="4">Recombinase family protein</fullName>
    </submittedName>
</protein>
<dbReference type="InterPro" id="IPR011109">
    <property type="entry name" value="DNA_bind_recombinase_dom"/>
</dbReference>
<dbReference type="RefSeq" id="WP_264945502.1">
    <property type="nucleotide sequence ID" value="NZ_JAPDRA010000008.1"/>
</dbReference>
<evidence type="ECO:0000259" key="2">
    <source>
        <dbReference type="PROSITE" id="PS51736"/>
    </source>
</evidence>
<dbReference type="EMBL" id="JBHTJG010000008">
    <property type="protein sequence ID" value="MFD0947673.1"/>
    <property type="molecule type" value="Genomic_DNA"/>
</dbReference>
<evidence type="ECO:0000313" key="5">
    <source>
        <dbReference type="Proteomes" id="UP001596977"/>
    </source>
</evidence>
<evidence type="ECO:0000259" key="3">
    <source>
        <dbReference type="PROSITE" id="PS51737"/>
    </source>
</evidence>
<accession>A0ABW3HBW1</accession>
<dbReference type="CDD" id="cd00338">
    <property type="entry name" value="Ser_Recombinase"/>
    <property type="match status" value="1"/>
</dbReference>
<name>A0ABW3HBW1_9SPHN</name>
<dbReference type="InterPro" id="IPR038109">
    <property type="entry name" value="DNA_bind_recomb_sf"/>
</dbReference>